<evidence type="ECO:0000259" key="3">
    <source>
        <dbReference type="Pfam" id="PF01551"/>
    </source>
</evidence>
<dbReference type="Gene3D" id="2.70.70.10">
    <property type="entry name" value="Glucose Permease (Domain IIA)"/>
    <property type="match status" value="1"/>
</dbReference>
<evidence type="ECO:0000313" key="5">
    <source>
        <dbReference type="Proteomes" id="UP000238954"/>
    </source>
</evidence>
<accession>A0A2S8B8N6</accession>
<dbReference type="AlphaFoldDB" id="A0A2S8B8N6"/>
<keyword evidence="5" id="KW-1185">Reference proteome</keyword>
<reference evidence="5" key="1">
    <citation type="submission" date="2017-11" db="EMBL/GenBank/DDBJ databases">
        <title>The complete genome sequence of Sphingopyxis pomeranensis sp. nov. strain WS5A3p.</title>
        <authorList>
            <person name="Kaminski M.A."/>
        </authorList>
    </citation>
    <scope>NUCLEOTIDE SEQUENCE [LARGE SCALE GENOMIC DNA]</scope>
    <source>
        <strain evidence="5">WS5A3p</strain>
    </source>
</reference>
<dbReference type="PANTHER" id="PTHR21666:SF285">
    <property type="entry name" value="M23 FAMILY METALLOPEPTIDASE"/>
    <property type="match status" value="1"/>
</dbReference>
<dbReference type="InterPro" id="IPR050570">
    <property type="entry name" value="Cell_wall_metabolism_enzyme"/>
</dbReference>
<dbReference type="CDD" id="cd12797">
    <property type="entry name" value="M23_peptidase"/>
    <property type="match status" value="1"/>
</dbReference>
<sequence length="316" mass="33028">MKRSIRAPHLLAALALLTVAAGCVPASDAPAKPAPSPEPSPFTDPGPPLPPPAAPPVRADFLLRGTPEQGAVMLGQAPGGTRTLTLDGQPVPLASDESFLIAFDRDAAPLARLVATLASGQRVERALTVAAGSWRIEHINAPYRGGASSDAEFARRRPAELAEIAAARATPVESDGWRQKFRWPVTGRFSGFFGSQRVYQGKPGSYHSGTDVAVPAGTPFFAPADGVVTLAASAPFTLEGNLLIVDHGMGLSSAFLHCQRLDVKVGDRVTQGQQLGLVGRTGRATGPHLHWGLKWQGARLDPGKLAGPMGEQASGR</sequence>
<comment type="caution">
    <text evidence="4">The sequence shown here is derived from an EMBL/GenBank/DDBJ whole genome shotgun (WGS) entry which is preliminary data.</text>
</comment>
<dbReference type="Pfam" id="PF01551">
    <property type="entry name" value="Peptidase_M23"/>
    <property type="match status" value="1"/>
</dbReference>
<proteinExistence type="predicted"/>
<dbReference type="PROSITE" id="PS51257">
    <property type="entry name" value="PROKAR_LIPOPROTEIN"/>
    <property type="match status" value="1"/>
</dbReference>
<organism evidence="4 5">
    <name type="scientific">Sphingopyxis lindanitolerans</name>
    <dbReference type="NCBI Taxonomy" id="2054227"/>
    <lineage>
        <taxon>Bacteria</taxon>
        <taxon>Pseudomonadati</taxon>
        <taxon>Pseudomonadota</taxon>
        <taxon>Alphaproteobacteria</taxon>
        <taxon>Sphingomonadales</taxon>
        <taxon>Sphingomonadaceae</taxon>
        <taxon>Sphingopyxis</taxon>
    </lineage>
</organism>
<feature type="domain" description="M23ase beta-sheet core" evidence="3">
    <location>
        <begin position="206"/>
        <end position="302"/>
    </location>
</feature>
<dbReference type="PANTHER" id="PTHR21666">
    <property type="entry name" value="PEPTIDASE-RELATED"/>
    <property type="match status" value="1"/>
</dbReference>
<keyword evidence="2" id="KW-0732">Signal</keyword>
<dbReference type="EMBL" id="PHFW01000002">
    <property type="protein sequence ID" value="PQM28700.1"/>
    <property type="molecule type" value="Genomic_DNA"/>
</dbReference>
<feature type="signal peptide" evidence="2">
    <location>
        <begin position="1"/>
        <end position="26"/>
    </location>
</feature>
<dbReference type="GO" id="GO:0004222">
    <property type="term" value="F:metalloendopeptidase activity"/>
    <property type="evidence" value="ECO:0007669"/>
    <property type="project" value="TreeGrafter"/>
</dbReference>
<dbReference type="RefSeq" id="WP_105998868.1">
    <property type="nucleotide sequence ID" value="NZ_CM009578.1"/>
</dbReference>
<dbReference type="InterPro" id="IPR011055">
    <property type="entry name" value="Dup_hybrid_motif"/>
</dbReference>
<gene>
    <name evidence="4" type="ORF">CVO77_09715</name>
</gene>
<feature type="region of interest" description="Disordered" evidence="1">
    <location>
        <begin position="26"/>
        <end position="56"/>
    </location>
</feature>
<feature type="compositionally biased region" description="Pro residues" evidence="1">
    <location>
        <begin position="32"/>
        <end position="55"/>
    </location>
</feature>
<dbReference type="InterPro" id="IPR016047">
    <property type="entry name" value="M23ase_b-sheet_dom"/>
</dbReference>
<dbReference type="OrthoDB" id="9815245at2"/>
<dbReference type="SUPFAM" id="SSF51261">
    <property type="entry name" value="Duplicated hybrid motif"/>
    <property type="match status" value="1"/>
</dbReference>
<protein>
    <submittedName>
        <fullName evidence="4">Peptidase</fullName>
    </submittedName>
</protein>
<name>A0A2S8B8N6_9SPHN</name>
<evidence type="ECO:0000313" key="4">
    <source>
        <dbReference type="EMBL" id="PQM28700.1"/>
    </source>
</evidence>
<feature type="chain" id="PRO_5015561343" evidence="2">
    <location>
        <begin position="27"/>
        <end position="316"/>
    </location>
</feature>
<evidence type="ECO:0000256" key="2">
    <source>
        <dbReference type="SAM" id="SignalP"/>
    </source>
</evidence>
<evidence type="ECO:0000256" key="1">
    <source>
        <dbReference type="SAM" id="MobiDB-lite"/>
    </source>
</evidence>
<dbReference type="FunFam" id="2.70.70.10:FF:000019">
    <property type="entry name" value="M23 family peptidase"/>
    <property type="match status" value="1"/>
</dbReference>
<dbReference type="Proteomes" id="UP000238954">
    <property type="component" value="Chromosome"/>
</dbReference>